<gene>
    <name evidence="5" type="ORF">WA026_022826</name>
</gene>
<keyword evidence="6" id="KW-1185">Reference proteome</keyword>
<dbReference type="SUPFAM" id="SSF55797">
    <property type="entry name" value="PR-1-like"/>
    <property type="match status" value="1"/>
</dbReference>
<dbReference type="InterPro" id="IPR002413">
    <property type="entry name" value="V5_allergen-like"/>
</dbReference>
<dbReference type="AlphaFoldDB" id="A0AAW1V3V2"/>
<dbReference type="PANTHER" id="PTHR10334">
    <property type="entry name" value="CYSTEINE-RICH SECRETORY PROTEIN-RELATED"/>
    <property type="match status" value="1"/>
</dbReference>
<dbReference type="PRINTS" id="PR00837">
    <property type="entry name" value="V5TPXLIKE"/>
</dbReference>
<comment type="subcellular location">
    <subcellularLocation>
        <location evidence="1">Secreted</location>
    </subcellularLocation>
</comment>
<dbReference type="CDD" id="cd05380">
    <property type="entry name" value="CAP_euk"/>
    <property type="match status" value="1"/>
</dbReference>
<sequence>MYIKIYLLPLILIYLKKEAFSASPARRINYCKIDCTKGTVHVVCERNYKCGPVDPCKVVNSDVNFRKYILHAHNQARNDIASGKIAGGYNNTGAKDMNAISYDMELEYMAACWNNACKGNRDSCRDTKRFKVSQNVWTAANVTTEAVPEWLGRAELLTDANWLAKFDTKNFPTDEEGGGQFTQLVWAATKYLGCSLVAINNGSRLTRILCNYAPAGNMLAGTVYQIAEDPTEIASLCEKGRKNSEYTSLCGSIEPVPTDPMWSGASQLLSISLSVYFYSFSVFCYFTL</sequence>
<accession>A0AAW1V3V2</accession>
<evidence type="ECO:0000313" key="5">
    <source>
        <dbReference type="EMBL" id="KAK9887478.1"/>
    </source>
</evidence>
<dbReference type="PRINTS" id="PR00838">
    <property type="entry name" value="V5ALLERGEN"/>
</dbReference>
<reference evidence="5 6" key="1">
    <citation type="submission" date="2023-03" db="EMBL/GenBank/DDBJ databases">
        <title>Genome insight into feeding habits of ladybird beetles.</title>
        <authorList>
            <person name="Li H.-S."/>
            <person name="Huang Y.-H."/>
            <person name="Pang H."/>
        </authorList>
    </citation>
    <scope>NUCLEOTIDE SEQUENCE [LARGE SCALE GENOMIC DNA]</scope>
    <source>
        <strain evidence="5">SYSU_2023b</strain>
        <tissue evidence="5">Whole body</tissue>
    </source>
</reference>
<name>A0AAW1V3V2_9CUCU</name>
<feature type="chain" id="PRO_5043576086" description="SCP domain-containing protein" evidence="3">
    <location>
        <begin position="22"/>
        <end position="288"/>
    </location>
</feature>
<keyword evidence="2" id="KW-0964">Secreted</keyword>
<evidence type="ECO:0000256" key="3">
    <source>
        <dbReference type="SAM" id="SignalP"/>
    </source>
</evidence>
<keyword evidence="3" id="KW-0732">Signal</keyword>
<feature type="signal peptide" evidence="3">
    <location>
        <begin position="1"/>
        <end position="21"/>
    </location>
</feature>
<comment type="caution">
    <text evidence="5">The sequence shown here is derived from an EMBL/GenBank/DDBJ whole genome shotgun (WGS) entry which is preliminary data.</text>
</comment>
<evidence type="ECO:0000256" key="1">
    <source>
        <dbReference type="ARBA" id="ARBA00004613"/>
    </source>
</evidence>
<dbReference type="GO" id="GO:0005576">
    <property type="term" value="C:extracellular region"/>
    <property type="evidence" value="ECO:0007669"/>
    <property type="project" value="UniProtKB-SubCell"/>
</dbReference>
<evidence type="ECO:0000256" key="2">
    <source>
        <dbReference type="ARBA" id="ARBA00022525"/>
    </source>
</evidence>
<proteinExistence type="predicted"/>
<dbReference type="InterPro" id="IPR014044">
    <property type="entry name" value="CAP_dom"/>
</dbReference>
<dbReference type="InterPro" id="IPR001283">
    <property type="entry name" value="CRISP-related"/>
</dbReference>
<evidence type="ECO:0000313" key="6">
    <source>
        <dbReference type="Proteomes" id="UP001431783"/>
    </source>
</evidence>
<feature type="domain" description="SCP" evidence="4">
    <location>
        <begin position="64"/>
        <end position="220"/>
    </location>
</feature>
<dbReference type="Proteomes" id="UP001431783">
    <property type="component" value="Unassembled WGS sequence"/>
</dbReference>
<dbReference type="Gene3D" id="3.40.33.10">
    <property type="entry name" value="CAP"/>
    <property type="match status" value="1"/>
</dbReference>
<protein>
    <recommendedName>
        <fullName evidence="4">SCP domain-containing protein</fullName>
    </recommendedName>
</protein>
<evidence type="ECO:0000259" key="4">
    <source>
        <dbReference type="SMART" id="SM00198"/>
    </source>
</evidence>
<dbReference type="Pfam" id="PF00188">
    <property type="entry name" value="CAP"/>
    <property type="match status" value="1"/>
</dbReference>
<dbReference type="InterPro" id="IPR035940">
    <property type="entry name" value="CAP_sf"/>
</dbReference>
<dbReference type="SMART" id="SM00198">
    <property type="entry name" value="SCP"/>
    <property type="match status" value="1"/>
</dbReference>
<dbReference type="EMBL" id="JARQZJ010000111">
    <property type="protein sequence ID" value="KAK9887478.1"/>
    <property type="molecule type" value="Genomic_DNA"/>
</dbReference>
<organism evidence="5 6">
    <name type="scientific">Henosepilachna vigintioctopunctata</name>
    <dbReference type="NCBI Taxonomy" id="420089"/>
    <lineage>
        <taxon>Eukaryota</taxon>
        <taxon>Metazoa</taxon>
        <taxon>Ecdysozoa</taxon>
        <taxon>Arthropoda</taxon>
        <taxon>Hexapoda</taxon>
        <taxon>Insecta</taxon>
        <taxon>Pterygota</taxon>
        <taxon>Neoptera</taxon>
        <taxon>Endopterygota</taxon>
        <taxon>Coleoptera</taxon>
        <taxon>Polyphaga</taxon>
        <taxon>Cucujiformia</taxon>
        <taxon>Coccinelloidea</taxon>
        <taxon>Coccinellidae</taxon>
        <taxon>Epilachninae</taxon>
        <taxon>Epilachnini</taxon>
        <taxon>Henosepilachna</taxon>
    </lineage>
</organism>